<dbReference type="HOGENOM" id="CLU_919278_0_0_1"/>
<dbReference type="Proteomes" id="UP000015104">
    <property type="component" value="Unassembled WGS sequence"/>
</dbReference>
<protein>
    <submittedName>
        <fullName evidence="2">Uncharacterized protein</fullName>
    </submittedName>
</protein>
<name>T1KY44_TETUR</name>
<reference evidence="2" key="2">
    <citation type="submission" date="2015-06" db="UniProtKB">
        <authorList>
            <consortium name="EnsemblMetazoa"/>
        </authorList>
    </citation>
    <scope>IDENTIFICATION</scope>
</reference>
<dbReference type="AlphaFoldDB" id="T1KY44"/>
<reference evidence="3" key="1">
    <citation type="submission" date="2011-08" db="EMBL/GenBank/DDBJ databases">
        <authorList>
            <person name="Rombauts S."/>
        </authorList>
    </citation>
    <scope>NUCLEOTIDE SEQUENCE</scope>
    <source>
        <strain evidence="3">London</strain>
    </source>
</reference>
<sequence>MTERNMEFNTAVKLNELFKQLDDLKNDQNWLEDDSKCQLVVNAVSLLDGSSVDHLYKVTPFILRLTDYYKSSVKSKGLTCLAILMNVYNINDLQSANFHQLFWQTLVTFMYNDGIELAEYLVPTLIRFISKFSIDQSKIDDCFHQLVKNVLFTSNKTLKLIYIKGVYQFLLEWPNELVKFAKSILQIAMDIIQDVLNQENFDLIVTAYDVLEIIIDKTAKLSYVYADQLLLAFIKAKFNLMETNLSCEQNFELNKKIEVCLHSLKTHNPDLLVDYCNLIKEKIPQDNVDINFVVTFLLSNHNQ</sequence>
<dbReference type="SUPFAM" id="SSF48371">
    <property type="entry name" value="ARM repeat"/>
    <property type="match status" value="1"/>
</dbReference>
<proteinExistence type="inferred from homology"/>
<dbReference type="EMBL" id="CAEY01000699">
    <property type="status" value="NOT_ANNOTATED_CDS"/>
    <property type="molecule type" value="Genomic_DNA"/>
</dbReference>
<evidence type="ECO:0000313" key="3">
    <source>
        <dbReference type="Proteomes" id="UP000015104"/>
    </source>
</evidence>
<organism evidence="2 3">
    <name type="scientific">Tetranychus urticae</name>
    <name type="common">Two-spotted spider mite</name>
    <dbReference type="NCBI Taxonomy" id="32264"/>
    <lineage>
        <taxon>Eukaryota</taxon>
        <taxon>Metazoa</taxon>
        <taxon>Ecdysozoa</taxon>
        <taxon>Arthropoda</taxon>
        <taxon>Chelicerata</taxon>
        <taxon>Arachnida</taxon>
        <taxon>Acari</taxon>
        <taxon>Acariformes</taxon>
        <taxon>Trombidiformes</taxon>
        <taxon>Prostigmata</taxon>
        <taxon>Eleutherengona</taxon>
        <taxon>Raphignathae</taxon>
        <taxon>Tetranychoidea</taxon>
        <taxon>Tetranychidae</taxon>
        <taxon>Tetranychus</taxon>
    </lineage>
</organism>
<evidence type="ECO:0000313" key="2">
    <source>
        <dbReference type="EnsemblMetazoa" id="tetur26g02410.1"/>
    </source>
</evidence>
<comment type="similarity">
    <text evidence="1">Belongs to the TTI2 family.</text>
</comment>
<dbReference type="Pfam" id="PF10521">
    <property type="entry name" value="Tti2"/>
    <property type="match status" value="1"/>
</dbReference>
<dbReference type="InterPro" id="IPR018870">
    <property type="entry name" value="Tti2"/>
</dbReference>
<dbReference type="InterPro" id="IPR016024">
    <property type="entry name" value="ARM-type_fold"/>
</dbReference>
<dbReference type="GO" id="GO:0110078">
    <property type="term" value="C:TTT Hsp90 cochaperone complex"/>
    <property type="evidence" value="ECO:0007669"/>
    <property type="project" value="InterPro"/>
</dbReference>
<evidence type="ECO:0000256" key="1">
    <source>
        <dbReference type="ARBA" id="ARBA00034736"/>
    </source>
</evidence>
<keyword evidence="3" id="KW-1185">Reference proteome</keyword>
<accession>T1KY44</accession>
<dbReference type="EnsemblMetazoa" id="tetur26g02410.1">
    <property type="protein sequence ID" value="tetur26g02410.1"/>
    <property type="gene ID" value="tetur26g02410"/>
</dbReference>